<comment type="cofactor">
    <cofactor evidence="2">
        <name>Zn(2+)</name>
        <dbReference type="ChEBI" id="CHEBI:29105"/>
    </cofactor>
</comment>
<dbReference type="Pfam" id="PF17432">
    <property type="entry name" value="DUF3458_C"/>
    <property type="match status" value="1"/>
</dbReference>
<evidence type="ECO:0000259" key="18">
    <source>
        <dbReference type="Pfam" id="PF17900"/>
    </source>
</evidence>
<evidence type="ECO:0000256" key="4">
    <source>
        <dbReference type="ARBA" id="ARBA00012564"/>
    </source>
</evidence>
<dbReference type="EC" id="3.4.11.2" evidence="4 13"/>
<name>A0A4R2PCY4_RHOSA</name>
<protein>
    <recommendedName>
        <fullName evidence="5 13">Aminopeptidase N</fullName>
        <ecNumber evidence="4 13">3.4.11.2</ecNumber>
    </recommendedName>
</protein>
<dbReference type="FunFam" id="2.60.40.1840:FF:000001">
    <property type="entry name" value="Aminopeptidase N"/>
    <property type="match status" value="1"/>
</dbReference>
<evidence type="ECO:0000256" key="9">
    <source>
        <dbReference type="ARBA" id="ARBA00022801"/>
    </source>
</evidence>
<evidence type="ECO:0000256" key="8">
    <source>
        <dbReference type="ARBA" id="ARBA00022723"/>
    </source>
</evidence>
<dbReference type="GO" id="GO:0006508">
    <property type="term" value="P:proteolysis"/>
    <property type="evidence" value="ECO:0007669"/>
    <property type="project" value="UniProtKB-UniRule"/>
</dbReference>
<dbReference type="InterPro" id="IPR042097">
    <property type="entry name" value="Aminopeptidase_N-like_N_sf"/>
</dbReference>
<dbReference type="Pfam" id="PF11940">
    <property type="entry name" value="DUF3458"/>
    <property type="match status" value="1"/>
</dbReference>
<evidence type="ECO:0000259" key="16">
    <source>
        <dbReference type="Pfam" id="PF11940"/>
    </source>
</evidence>
<dbReference type="NCBIfam" id="TIGR02414">
    <property type="entry name" value="pepN_proteo"/>
    <property type="match status" value="1"/>
</dbReference>
<evidence type="ECO:0000256" key="10">
    <source>
        <dbReference type="ARBA" id="ARBA00022833"/>
    </source>
</evidence>
<dbReference type="SUPFAM" id="SSF63737">
    <property type="entry name" value="Leukotriene A4 hydrolase N-terminal domain"/>
    <property type="match status" value="1"/>
</dbReference>
<evidence type="ECO:0000256" key="14">
    <source>
        <dbReference type="SAM" id="MobiDB-lite"/>
    </source>
</evidence>
<dbReference type="InterPro" id="IPR001930">
    <property type="entry name" value="Peptidase_M1"/>
</dbReference>
<dbReference type="GO" id="GO:0016285">
    <property type="term" value="F:alanyl aminopeptidase activity"/>
    <property type="evidence" value="ECO:0007669"/>
    <property type="project" value="UniProtKB-EC"/>
</dbReference>
<dbReference type="FunFam" id="1.10.390.10:FF:000002">
    <property type="entry name" value="Aminopeptidase N"/>
    <property type="match status" value="1"/>
</dbReference>
<evidence type="ECO:0000256" key="13">
    <source>
        <dbReference type="NCBIfam" id="TIGR02414"/>
    </source>
</evidence>
<evidence type="ECO:0000256" key="3">
    <source>
        <dbReference type="ARBA" id="ARBA00010136"/>
    </source>
</evidence>
<dbReference type="FunFam" id="3.30.2010.30:FF:000002">
    <property type="entry name" value="Putative aminopeptidase N"/>
    <property type="match status" value="1"/>
</dbReference>
<evidence type="ECO:0000259" key="17">
    <source>
        <dbReference type="Pfam" id="PF17432"/>
    </source>
</evidence>
<keyword evidence="6 19" id="KW-0031">Aminopeptidase</keyword>
<dbReference type="PANTHER" id="PTHR46322">
    <property type="entry name" value="PUROMYCIN-SENSITIVE AMINOPEPTIDASE"/>
    <property type="match status" value="1"/>
</dbReference>
<dbReference type="InterPro" id="IPR045357">
    <property type="entry name" value="Aminopeptidase_N-like_N"/>
</dbReference>
<keyword evidence="10" id="KW-0862">Zinc</keyword>
<dbReference type="EMBL" id="SLXO01000008">
    <property type="protein sequence ID" value="TCP33029.1"/>
    <property type="molecule type" value="Genomic_DNA"/>
</dbReference>
<evidence type="ECO:0000256" key="2">
    <source>
        <dbReference type="ARBA" id="ARBA00001947"/>
    </source>
</evidence>
<dbReference type="Gene3D" id="3.30.2010.30">
    <property type="match status" value="1"/>
</dbReference>
<dbReference type="Proteomes" id="UP000295399">
    <property type="component" value="Unassembled WGS sequence"/>
</dbReference>
<feature type="domain" description="Aminopeptidase N-like N-terminal" evidence="18">
    <location>
        <begin position="110"/>
        <end position="203"/>
    </location>
</feature>
<organism evidence="19 20">
    <name type="scientific">Rhodothalassium salexigens DSM 2132</name>
    <dbReference type="NCBI Taxonomy" id="1188247"/>
    <lineage>
        <taxon>Bacteria</taxon>
        <taxon>Pseudomonadati</taxon>
        <taxon>Pseudomonadota</taxon>
        <taxon>Alphaproteobacteria</taxon>
        <taxon>Rhodothalassiales</taxon>
        <taxon>Rhodothalassiaceae</taxon>
        <taxon>Rhodothalassium</taxon>
    </lineage>
</organism>
<evidence type="ECO:0000256" key="11">
    <source>
        <dbReference type="ARBA" id="ARBA00023049"/>
    </source>
</evidence>
<comment type="catalytic activity">
    <reaction evidence="1">
        <text>Release of an N-terminal amino acid, Xaa-|-Yaa- from a peptide, amide or arylamide. Xaa is preferably Ala, but may be most amino acids including Pro (slow action). When a terminal hydrophobic residue is followed by a prolyl residue, the two may be released as an intact Xaa-Pro dipeptide.</text>
        <dbReference type="EC" id="3.4.11.2"/>
    </reaction>
</comment>
<dbReference type="Gene3D" id="1.25.50.10">
    <property type="entry name" value="Peptidase M1, alanyl aminopeptidase, C-terminal domain"/>
    <property type="match status" value="1"/>
</dbReference>
<dbReference type="PANTHER" id="PTHR46322:SF1">
    <property type="entry name" value="PUROMYCIN-SENSITIVE AMINOPEPTIDASE"/>
    <property type="match status" value="1"/>
</dbReference>
<dbReference type="OrthoDB" id="100605at2"/>
<dbReference type="Gene3D" id="2.60.40.1840">
    <property type="match status" value="1"/>
</dbReference>
<sequence>MDARTGADSPATPAESKAPQAINLADYRPPAFQVDQVDLTVDLADRDTRVVARLTVRRARAGATDLTLDGDPAMRLDGVTIDGEPVAETRLTRVAEQLTIADVPERFVLETVTRIDPVDNTRLEGLYKSGGIFCTQCEAEGFRNITFFPDRPDVMARYRVRIEADASAYPVLLSNGNRVEAGTLDGGRHFAVWEDPFPKPSYLFALVAGDLGRLGDSFTTRLGRPVTLNIWAARADLDKCGHAMASLKRAMAWDEQVYGLEYDLDEYNIVAVGDFNMGAMENKSLNVFNTKYVLASPETATDDDYDHIEGVIAHEYFHNWTGNRVTCRDWFQLSLKEGLTVFRDQQFSADMGSAALKRIDDVRVLRSHQFSEDAGPMAHPVRPSSYIEINNFYTTTVYNKGAEVIRMMHTLLGAEGFRRGIDLYFERHDGQAVTCDDFAAAMADAGGVDLGQFKLWYTQAGTPEVHAEGSYDPGAGRYTLTLTQRVPDTPGQTGKAPMHIPVKMALLGPNGQRLDARLAQGEGRADAEGFLLDLREASQQFVFEDVGVRPVASLLRDFSAPVRLTTDQSRDDKLFLLAHDDNAFARWEAGQDLAGDLILGLVADHAAGRALDVDPAFVQAIEQVIADAETDPALVAEIATLPSEVMLGQRMDEVDVDGLFAARQTVRETLGRALAARWQAVYDAASKRLAAGCDAADARQQRRVKNLALGYLGAAGAAGLRLAEAQYDAATTMTDRLAALRVLANADDPARERVLADFYARYEDQPLVIDKWFSIQAVSTRADTVERVAALMDHPAFTLANPNRVRSLVSAFSQLNQVRFHDASGQGYRLLADTVLKVDKLNPQIAARLVGPLGRWRRFDATRRSAMRSELERLVAVSDLSKDVYEIASKSLA</sequence>
<dbReference type="InterPro" id="IPR038438">
    <property type="entry name" value="PepN_Ig-like_sf"/>
</dbReference>
<dbReference type="Pfam" id="PF01433">
    <property type="entry name" value="Peptidase_M1"/>
    <property type="match status" value="1"/>
</dbReference>
<gene>
    <name evidence="19" type="ORF">EV659_108129</name>
</gene>
<dbReference type="InterPro" id="IPR037144">
    <property type="entry name" value="Peptidase_M1_pepN_C_sf"/>
</dbReference>
<dbReference type="Gene3D" id="2.60.40.1730">
    <property type="entry name" value="tricorn interacting facor f3 domain"/>
    <property type="match status" value="1"/>
</dbReference>
<evidence type="ECO:0000313" key="19">
    <source>
        <dbReference type="EMBL" id="TCP33029.1"/>
    </source>
</evidence>
<feature type="domain" description="Peptidase M1 alanyl aminopeptidase Ig-like fold" evidence="16">
    <location>
        <begin position="461"/>
        <end position="566"/>
    </location>
</feature>
<dbReference type="PRINTS" id="PR00756">
    <property type="entry name" value="ALADIPTASE"/>
</dbReference>
<feature type="domain" description="Peptidase M1 membrane alanine aminopeptidase" evidence="15">
    <location>
        <begin position="243"/>
        <end position="453"/>
    </location>
</feature>
<evidence type="ECO:0000256" key="1">
    <source>
        <dbReference type="ARBA" id="ARBA00000098"/>
    </source>
</evidence>
<dbReference type="CDD" id="cd09600">
    <property type="entry name" value="M1_APN"/>
    <property type="match status" value="1"/>
</dbReference>
<dbReference type="FunFam" id="2.60.40.1730:FF:000005">
    <property type="entry name" value="Aminopeptidase N"/>
    <property type="match status" value="1"/>
</dbReference>
<dbReference type="InterPro" id="IPR012779">
    <property type="entry name" value="Peptidase_M1_pepN"/>
</dbReference>
<evidence type="ECO:0000256" key="5">
    <source>
        <dbReference type="ARBA" id="ARBA00015611"/>
    </source>
</evidence>
<evidence type="ECO:0000256" key="7">
    <source>
        <dbReference type="ARBA" id="ARBA00022670"/>
    </source>
</evidence>
<keyword evidence="7" id="KW-0645">Protease</keyword>
<keyword evidence="9" id="KW-0378">Hydrolase</keyword>
<proteinExistence type="inferred from homology"/>
<evidence type="ECO:0000313" key="20">
    <source>
        <dbReference type="Proteomes" id="UP000295399"/>
    </source>
</evidence>
<accession>A0A4R2PCY4</accession>
<feature type="domain" description="Peptidase M1 alanyl aminopeptidase C-terminal" evidence="17">
    <location>
        <begin position="571"/>
        <end position="893"/>
    </location>
</feature>
<dbReference type="InParanoid" id="A0A4R2PCY4"/>
<comment type="function">
    <text evidence="12">Aminopeptidase N is involved in the degradation of intracellular peptides generated by protein breakdown during normal growth as well as in response to nutrient starvation.</text>
</comment>
<keyword evidence="20" id="KW-1185">Reference proteome</keyword>
<dbReference type="InterPro" id="IPR027268">
    <property type="entry name" value="Peptidase_M4/M1_CTD_sf"/>
</dbReference>
<reference evidence="19 20" key="1">
    <citation type="submission" date="2019-03" db="EMBL/GenBank/DDBJ databases">
        <title>Genomic Encyclopedia of Type Strains, Phase IV (KMG-IV): sequencing the most valuable type-strain genomes for metagenomic binning, comparative biology and taxonomic classification.</title>
        <authorList>
            <person name="Goeker M."/>
        </authorList>
    </citation>
    <scope>NUCLEOTIDE SEQUENCE [LARGE SCALE GENOMIC DNA]</scope>
    <source>
        <strain evidence="19 20">DSM 2132</strain>
    </source>
</reference>
<evidence type="ECO:0000256" key="6">
    <source>
        <dbReference type="ARBA" id="ARBA00022438"/>
    </source>
</evidence>
<dbReference type="InterPro" id="IPR014782">
    <property type="entry name" value="Peptidase_M1_dom"/>
</dbReference>
<dbReference type="SUPFAM" id="SSF55486">
    <property type="entry name" value="Metalloproteases ('zincins'), catalytic domain"/>
    <property type="match status" value="1"/>
</dbReference>
<keyword evidence="11" id="KW-0482">Metalloprotease</keyword>
<dbReference type="InterPro" id="IPR035414">
    <property type="entry name" value="Peptidase_M1_pepN_Ig-like"/>
</dbReference>
<evidence type="ECO:0000259" key="15">
    <source>
        <dbReference type="Pfam" id="PF01433"/>
    </source>
</evidence>
<dbReference type="Pfam" id="PF17900">
    <property type="entry name" value="Peptidase_M1_N"/>
    <property type="match status" value="1"/>
</dbReference>
<keyword evidence="8" id="KW-0479">Metal-binding</keyword>
<dbReference type="GO" id="GO:0008270">
    <property type="term" value="F:zinc ion binding"/>
    <property type="evidence" value="ECO:0007669"/>
    <property type="project" value="InterPro"/>
</dbReference>
<feature type="region of interest" description="Disordered" evidence="14">
    <location>
        <begin position="1"/>
        <end position="22"/>
    </location>
</feature>
<dbReference type="RefSeq" id="WP_132708958.1">
    <property type="nucleotide sequence ID" value="NZ_JACIGF010000008.1"/>
</dbReference>
<dbReference type="GO" id="GO:0008237">
    <property type="term" value="F:metallopeptidase activity"/>
    <property type="evidence" value="ECO:0007669"/>
    <property type="project" value="UniProtKB-UniRule"/>
</dbReference>
<comment type="caution">
    <text evidence="19">The sequence shown here is derived from an EMBL/GenBank/DDBJ whole genome shotgun (WGS) entry which is preliminary data.</text>
</comment>
<dbReference type="Gene3D" id="1.10.390.10">
    <property type="entry name" value="Neutral Protease Domain 2"/>
    <property type="match status" value="1"/>
</dbReference>
<comment type="similarity">
    <text evidence="3">Belongs to the peptidase M1 family.</text>
</comment>
<dbReference type="AlphaFoldDB" id="A0A4R2PCY4"/>
<dbReference type="FunCoup" id="A0A4R2PCY4">
    <property type="interactions" value="293"/>
</dbReference>
<dbReference type="InterPro" id="IPR024601">
    <property type="entry name" value="Peptidase_M1_pepN_C"/>
</dbReference>
<evidence type="ECO:0000256" key="12">
    <source>
        <dbReference type="ARBA" id="ARBA00059739"/>
    </source>
</evidence>